<dbReference type="EMBL" id="CP012199">
    <property type="protein sequence ID" value="AMG75882.1"/>
    <property type="molecule type" value="Genomic_DNA"/>
</dbReference>
<dbReference type="RefSeq" id="WP_067185873.1">
    <property type="nucleotide sequence ID" value="NZ_CP012199.1"/>
</dbReference>
<dbReference type="InterPro" id="IPR022284">
    <property type="entry name" value="GPAT/DHAPAT"/>
</dbReference>
<comment type="catalytic activity">
    <reaction evidence="9">
        <text>sn-glycerol 3-phosphate + an acyl-CoA = a 1-acyl-sn-glycero-3-phosphate + CoA</text>
        <dbReference type="Rhea" id="RHEA:15325"/>
        <dbReference type="ChEBI" id="CHEBI:57287"/>
        <dbReference type="ChEBI" id="CHEBI:57597"/>
        <dbReference type="ChEBI" id="CHEBI:57970"/>
        <dbReference type="ChEBI" id="CHEBI:58342"/>
        <dbReference type="EC" id="2.3.1.15"/>
    </reaction>
</comment>
<reference evidence="11 12" key="1">
    <citation type="journal article" date="2016" name="BMC Genomics">
        <title>Genomic analysis of the nitrate-respiring Sphingopyxis granuli (formerly Sphingomonas macrogoltabida) strain TFA.</title>
        <authorList>
            <person name="Garcia-Romero I."/>
            <person name="Perez-Pulido A.J."/>
            <person name="Gonzalez-Flores Y.E."/>
            <person name="Reyes-Ramirez F."/>
            <person name="Santero E."/>
            <person name="Floriano B."/>
        </authorList>
    </citation>
    <scope>NUCLEOTIDE SEQUENCE [LARGE SCALE GENOMIC DNA]</scope>
    <source>
        <strain evidence="11 12">TFA</strain>
    </source>
</reference>
<dbReference type="Pfam" id="PF01553">
    <property type="entry name" value="Acyltransferase"/>
    <property type="match status" value="1"/>
</dbReference>
<dbReference type="GO" id="GO:0006629">
    <property type="term" value="P:lipid metabolic process"/>
    <property type="evidence" value="ECO:0007669"/>
    <property type="project" value="InterPro"/>
</dbReference>
<dbReference type="EC" id="2.3.1.15" evidence="4"/>
<dbReference type="Pfam" id="PF19277">
    <property type="entry name" value="GPAT_C"/>
    <property type="match status" value="1"/>
</dbReference>
<evidence type="ECO:0000256" key="6">
    <source>
        <dbReference type="ARBA" id="ARBA00022679"/>
    </source>
</evidence>
<keyword evidence="12" id="KW-1185">Reference proteome</keyword>
<protein>
    <recommendedName>
        <fullName evidence="5">Glycerol-3-phosphate acyltransferase</fullName>
        <ecNumber evidence="4">2.3.1.15</ecNumber>
    </recommendedName>
</protein>
<evidence type="ECO:0000256" key="9">
    <source>
        <dbReference type="ARBA" id="ARBA00048427"/>
    </source>
</evidence>
<proteinExistence type="inferred from homology"/>
<dbReference type="NCBIfam" id="NF002886">
    <property type="entry name" value="PRK03355.1"/>
    <property type="match status" value="1"/>
</dbReference>
<comment type="pathway">
    <text evidence="2">Phospholipid metabolism; CDP-diacylglycerol biosynthesis; CDP-diacylglycerol from sn-glycerol 3-phosphate: step 1/3.</text>
</comment>
<accession>A0AA86GMQ0</accession>
<dbReference type="PANTHER" id="PTHR12563:SF17">
    <property type="entry name" value="DIHYDROXYACETONE PHOSPHATE ACYLTRANSFERASE"/>
    <property type="match status" value="1"/>
</dbReference>
<dbReference type="GO" id="GO:0004366">
    <property type="term" value="F:glycerol-3-phosphate O-acyltransferase activity"/>
    <property type="evidence" value="ECO:0007669"/>
    <property type="project" value="UniProtKB-EC"/>
</dbReference>
<evidence type="ECO:0000256" key="2">
    <source>
        <dbReference type="ARBA" id="ARBA00004765"/>
    </source>
</evidence>
<comment type="similarity">
    <text evidence="3">Belongs to the GPAT/DAPAT family.</text>
</comment>
<evidence type="ECO:0000256" key="1">
    <source>
        <dbReference type="ARBA" id="ARBA00004184"/>
    </source>
</evidence>
<keyword evidence="8 11" id="KW-0012">Acyltransferase</keyword>
<dbReference type="GO" id="GO:0012505">
    <property type="term" value="C:endomembrane system"/>
    <property type="evidence" value="ECO:0007669"/>
    <property type="project" value="UniProtKB-SubCell"/>
</dbReference>
<dbReference type="InterPro" id="IPR041728">
    <property type="entry name" value="GPAT/DHAPAT_LPLAT"/>
</dbReference>
<evidence type="ECO:0000256" key="7">
    <source>
        <dbReference type="ARBA" id="ARBA00023136"/>
    </source>
</evidence>
<evidence type="ECO:0000256" key="5">
    <source>
        <dbReference type="ARBA" id="ARBA00013432"/>
    </source>
</evidence>
<evidence type="ECO:0000256" key="3">
    <source>
        <dbReference type="ARBA" id="ARBA00007937"/>
    </source>
</evidence>
<dbReference type="PANTHER" id="PTHR12563">
    <property type="entry name" value="GLYCEROL-3-PHOSPHATE ACYLTRANSFERASE"/>
    <property type="match status" value="1"/>
</dbReference>
<organism evidence="11 12">
    <name type="scientific">Sphingopyxis granuli</name>
    <dbReference type="NCBI Taxonomy" id="267128"/>
    <lineage>
        <taxon>Bacteria</taxon>
        <taxon>Pseudomonadati</taxon>
        <taxon>Pseudomonadota</taxon>
        <taxon>Alphaproteobacteria</taxon>
        <taxon>Sphingomonadales</taxon>
        <taxon>Sphingomonadaceae</taxon>
        <taxon>Sphingopyxis</taxon>
    </lineage>
</organism>
<dbReference type="GO" id="GO:0005886">
    <property type="term" value="C:plasma membrane"/>
    <property type="evidence" value="ECO:0007669"/>
    <property type="project" value="TreeGrafter"/>
</dbReference>
<evidence type="ECO:0000259" key="10">
    <source>
        <dbReference type="SMART" id="SM00563"/>
    </source>
</evidence>
<sequence>MADGTPRAPVASQASAADRLYIIDARNRVERRILLDWVHATAGGLEGEGAPRWVSLAIADGDEALDLDPLRAGLAGDPAREVVPLRVAWRIPGFDRDRALKFRHLIFGDPRQPGPLRARFILWRDRRRAQILVGEAATQGALQARFLSQTGGGDGCESGGAEFAGFVARQAGLALDVAERGIRGSRYKVPRFVADSLRTSPQFRAALADLAQQLGRPVADLYREARPLMKEVIATPGALFLDLRARLDRMMFGGYAPEMEVDAAELAKLRSVLREHPTCILFTHKTYIDGATPSRLTYENDMPMLHSFGGANLDFAVMGTFFRRSGIIFIRRSFQDQPVYKLVLRHYIAWLLAKRFPLSWAFEGTRSRLGKLMPPKYGLMKYVLDAAHATGTRGVHFVPFVTSFDLIRDVEEYAAEQAGRVKKPESLSWFLGYLKSLKQPSGRIRIDLGDPIVIDAAPGPEDKRALETIAFAVAVEANRVTPLTVTSVMCLMLLGAAPRGATAGEVLAGIAAVTAWARARGIRLSKELETGDEAALSATVDTLVASGLLARYEAGSENVYSIEPARHPMASYYRNIIAHHFLDRAMIELALFQLRDADSRDSTEAFWARVDRLRDLFKFEFFYPPRDEHRAAIEAELARIDPAWAKRLANGDRGVAQLIRRCQPLVGHAILLPFAEAYSVVADILARARPGDTVDEKALIDTALAEGRQAWLLRRISSQAAIGKLLFANGLALMRHMGLAGPATPDSLGARRALLAELRGLANVMESMRLATLALADRLPAAGE</sequence>
<keyword evidence="7" id="KW-0472">Membrane</keyword>
<dbReference type="KEGG" id="sgi:SGRAN_3541"/>
<evidence type="ECO:0000313" key="11">
    <source>
        <dbReference type="EMBL" id="AMG75882.1"/>
    </source>
</evidence>
<name>A0AA86GMQ0_9SPHN</name>
<evidence type="ECO:0000313" key="12">
    <source>
        <dbReference type="Proteomes" id="UP000058599"/>
    </source>
</evidence>
<dbReference type="InterPro" id="IPR002123">
    <property type="entry name" value="Plipid/glycerol_acylTrfase"/>
</dbReference>
<gene>
    <name evidence="11" type="ORF">SGRAN_3541</name>
</gene>
<keyword evidence="6 11" id="KW-0808">Transferase</keyword>
<dbReference type="SMART" id="SM00563">
    <property type="entry name" value="PlsC"/>
    <property type="match status" value="1"/>
</dbReference>
<comment type="subcellular location">
    <subcellularLocation>
        <location evidence="1">Endomembrane system</location>
        <topology evidence="1">Peripheral membrane protein</topology>
    </subcellularLocation>
</comment>
<dbReference type="CDD" id="cd07993">
    <property type="entry name" value="LPLAT_DHAPAT-like"/>
    <property type="match status" value="1"/>
</dbReference>
<dbReference type="AlphaFoldDB" id="A0AA86GMQ0"/>
<dbReference type="InterPro" id="IPR045520">
    <property type="entry name" value="GPAT/DHAPAT_C"/>
</dbReference>
<feature type="domain" description="Phospholipid/glycerol acyltransferase" evidence="10">
    <location>
        <begin position="278"/>
        <end position="405"/>
    </location>
</feature>
<dbReference type="Proteomes" id="UP000058599">
    <property type="component" value="Chromosome"/>
</dbReference>
<evidence type="ECO:0000256" key="4">
    <source>
        <dbReference type="ARBA" id="ARBA00013113"/>
    </source>
</evidence>
<evidence type="ECO:0000256" key="8">
    <source>
        <dbReference type="ARBA" id="ARBA00023315"/>
    </source>
</evidence>